<name>A0A644XPY0_9ZZZZ</name>
<reference evidence="2" key="1">
    <citation type="submission" date="2019-08" db="EMBL/GenBank/DDBJ databases">
        <authorList>
            <person name="Kucharzyk K."/>
            <person name="Murdoch R.W."/>
            <person name="Higgins S."/>
            <person name="Loffler F."/>
        </authorList>
    </citation>
    <scope>NUCLEOTIDE SEQUENCE</scope>
</reference>
<sequence length="186" mass="19776">MEEIRGDDGKVPSQKGVSEDDHHSKEEGCIVVHAEDSGEELGAGQESTGCIHDEEHENDDRADCLQYFRFVMEPVGQELGDGDGVLCMDGVLAHSFGYKEPVQVGSHQKAYGCPESFLQTCKVGESGKAHQEPSAHVGCLGAEGRKPWTDGTTAEEVVAGGLCFAEGKKADGQHKAKVEGKGEGCD</sequence>
<feature type="compositionally biased region" description="Basic and acidic residues" evidence="1">
    <location>
        <begin position="17"/>
        <end position="29"/>
    </location>
</feature>
<feature type="region of interest" description="Disordered" evidence="1">
    <location>
        <begin position="1"/>
        <end position="29"/>
    </location>
</feature>
<organism evidence="2">
    <name type="scientific">bioreactor metagenome</name>
    <dbReference type="NCBI Taxonomy" id="1076179"/>
    <lineage>
        <taxon>unclassified sequences</taxon>
        <taxon>metagenomes</taxon>
        <taxon>ecological metagenomes</taxon>
    </lineage>
</organism>
<dbReference type="EMBL" id="VSSQ01002909">
    <property type="protein sequence ID" value="MPM18037.1"/>
    <property type="molecule type" value="Genomic_DNA"/>
</dbReference>
<evidence type="ECO:0000256" key="1">
    <source>
        <dbReference type="SAM" id="MobiDB-lite"/>
    </source>
</evidence>
<protein>
    <submittedName>
        <fullName evidence="2">Uncharacterized protein</fullName>
    </submittedName>
</protein>
<evidence type="ECO:0000313" key="2">
    <source>
        <dbReference type="EMBL" id="MPM18037.1"/>
    </source>
</evidence>
<accession>A0A644XPY0</accession>
<proteinExistence type="predicted"/>
<comment type="caution">
    <text evidence="2">The sequence shown here is derived from an EMBL/GenBank/DDBJ whole genome shotgun (WGS) entry which is preliminary data.</text>
</comment>
<gene>
    <name evidence="2" type="ORF">SDC9_64438</name>
</gene>
<dbReference type="AlphaFoldDB" id="A0A644XPY0"/>
<feature type="compositionally biased region" description="Basic and acidic residues" evidence="1">
    <location>
        <begin position="1"/>
        <end position="10"/>
    </location>
</feature>